<feature type="compositionally biased region" description="Low complexity" evidence="10">
    <location>
        <begin position="2111"/>
        <end position="2123"/>
    </location>
</feature>
<reference evidence="12 13" key="1">
    <citation type="journal article" date="2021" name="Cell">
        <title>Tracing the genetic footprints of vertebrate landing in non-teleost ray-finned fishes.</title>
        <authorList>
            <person name="Bi X."/>
            <person name="Wang K."/>
            <person name="Yang L."/>
            <person name="Pan H."/>
            <person name="Jiang H."/>
            <person name="Wei Q."/>
            <person name="Fang M."/>
            <person name="Yu H."/>
            <person name="Zhu C."/>
            <person name="Cai Y."/>
            <person name="He Y."/>
            <person name="Gan X."/>
            <person name="Zeng H."/>
            <person name="Yu D."/>
            <person name="Zhu Y."/>
            <person name="Jiang H."/>
            <person name="Qiu Q."/>
            <person name="Yang H."/>
            <person name="Zhang Y.E."/>
            <person name="Wang W."/>
            <person name="Zhu M."/>
            <person name="He S."/>
            <person name="Zhang G."/>
        </authorList>
    </citation>
    <scope>NUCLEOTIDE SEQUENCE [LARGE SCALE GENOMIC DNA]</scope>
    <source>
        <strain evidence="12">Bchr_013</strain>
    </source>
</reference>
<evidence type="ECO:0000313" key="13">
    <source>
        <dbReference type="Proteomes" id="UP000886611"/>
    </source>
</evidence>
<dbReference type="SMART" id="SM00249">
    <property type="entry name" value="PHD"/>
    <property type="match status" value="1"/>
</dbReference>
<feature type="compositionally biased region" description="Polar residues" evidence="10">
    <location>
        <begin position="1918"/>
        <end position="1932"/>
    </location>
</feature>
<dbReference type="EMBL" id="JAATIS010003638">
    <property type="protein sequence ID" value="KAG2464556.1"/>
    <property type="molecule type" value="Genomic_DNA"/>
</dbReference>
<feature type="compositionally biased region" description="Basic and acidic residues" evidence="10">
    <location>
        <begin position="1427"/>
        <end position="1440"/>
    </location>
</feature>
<feature type="compositionally biased region" description="Basic and acidic residues" evidence="10">
    <location>
        <begin position="2223"/>
        <end position="2234"/>
    </location>
</feature>
<keyword evidence="8" id="KW-0010">Activator</keyword>
<keyword evidence="4" id="KW-0479">Metal-binding</keyword>
<feature type="compositionally biased region" description="Low complexity" evidence="10">
    <location>
        <begin position="1251"/>
        <end position="1263"/>
    </location>
</feature>
<feature type="compositionally biased region" description="Polar residues" evidence="10">
    <location>
        <begin position="575"/>
        <end position="589"/>
    </location>
</feature>
<dbReference type="FunFam" id="3.30.40.10:FF:000116">
    <property type="entry name" value="Transcription factor 20 (AR1)"/>
    <property type="match status" value="1"/>
</dbReference>
<evidence type="ECO:0000256" key="8">
    <source>
        <dbReference type="ARBA" id="ARBA00023159"/>
    </source>
</evidence>
<keyword evidence="6" id="KW-0862">Zinc</keyword>
<feature type="compositionally biased region" description="Polar residues" evidence="10">
    <location>
        <begin position="854"/>
        <end position="871"/>
    </location>
</feature>
<comment type="caution">
    <text evidence="12">The sequence shown here is derived from an EMBL/GenBank/DDBJ whole genome shotgun (WGS) entry which is preliminary data.</text>
</comment>
<feature type="compositionally biased region" description="Polar residues" evidence="10">
    <location>
        <begin position="1742"/>
        <end position="1752"/>
    </location>
</feature>
<feature type="compositionally biased region" description="Polar residues" evidence="10">
    <location>
        <begin position="157"/>
        <end position="172"/>
    </location>
</feature>
<name>A0A8X7XAL1_POLSE</name>
<feature type="compositionally biased region" description="Polar residues" evidence="10">
    <location>
        <begin position="2263"/>
        <end position="2279"/>
    </location>
</feature>
<feature type="region of interest" description="Disordered" evidence="10">
    <location>
        <begin position="932"/>
        <end position="959"/>
    </location>
</feature>
<feature type="compositionally biased region" description="Low complexity" evidence="10">
    <location>
        <begin position="1283"/>
        <end position="1295"/>
    </location>
</feature>
<evidence type="ECO:0000256" key="7">
    <source>
        <dbReference type="ARBA" id="ARBA00022843"/>
    </source>
</evidence>
<feature type="compositionally biased region" description="Low complexity" evidence="10">
    <location>
        <begin position="498"/>
        <end position="510"/>
    </location>
</feature>
<keyword evidence="3" id="KW-0597">Phosphoprotein</keyword>
<feature type="region of interest" description="Disordered" evidence="10">
    <location>
        <begin position="1497"/>
        <end position="1573"/>
    </location>
</feature>
<comment type="subcellular location">
    <subcellularLocation>
        <location evidence="1">Nucleus</location>
    </subcellularLocation>
</comment>
<feature type="compositionally biased region" description="Pro residues" evidence="10">
    <location>
        <begin position="665"/>
        <end position="674"/>
    </location>
</feature>
<keyword evidence="7" id="KW-0832">Ubl conjugation</keyword>
<feature type="compositionally biased region" description="Polar residues" evidence="10">
    <location>
        <begin position="404"/>
        <end position="413"/>
    </location>
</feature>
<evidence type="ECO:0000256" key="2">
    <source>
        <dbReference type="ARBA" id="ARBA00022499"/>
    </source>
</evidence>
<evidence type="ECO:0000256" key="3">
    <source>
        <dbReference type="ARBA" id="ARBA00022553"/>
    </source>
</evidence>
<sequence length="2396" mass="254952">MQTFREQGSTSSTSSSFPPNQPGAAGGGGGSRFSHDSHNSPRLVDAGQQGPQQLQHGHLVSQAALLQGYGARRSGLSIDAGGCVPQGVTGYQPTGSSGSLYRKEMAEYYYLAGKEAQRRGHTATPQSYAAFGYPAGSLEGQMGQYRQSASLAHFSPESYNTGPFSPSQYSTGQTQSAQQPQPPQQVVTASSQLHQQSLRQQAAAYASHPPLQPQQTVPHTSAGAISAVPHIQTHQRGYQHRVGQYGHYTASAPSVSSSYSSPPQRYAQSGYDNAYSKINSSVSQFEAGSQQQCYSGGYGYLTQQQHLSKVYERDKHVQHTPGQIQLHQPPIQYRNAAGKVVNAPASGSASSTVGSGFGSQEVASKSPMQQFHQNFSPISNPSPAASVVQSPSCSSSPSPLMGTGSATGELGNTTRNSRLMQSVPQLSPTTSANLLATSPSHSLYKASALDGLQEKRLMDPGLKSLSALSSQVANIPNTVQHMLLTDTLLSNKKKEQHYGSSPSSTSSNHSSQHHLPRKASRKPTGNVDGSGVMGGGAGSSTNSEGGSQPDDQLKSPQSLESSGEEQASVERMRQLSGQSTGSESANYSRTPKPPSVNDTRGAMGVVLSTLDSSNDAGKATQQHKTEPLSQPPSCIPPAGPTSPHLPNTPIGSTAPLTPTGETTNFPPPPPPLPSSPASTASACTAVSAASSVMSSASLTSTSMSEALMPPSSTGSSHFAQLPSVKDSEHADDEDEDEEKENVNISKDLQLERKTLSEEKNRQEHAEEPSIRSVSAESESRGGPINSMQPQASAEKGSVGVIVSARSEQVESRHAPQPPVQDTQPHRTPSQLSKQLSEIKDCPTSQEQQEESAGVSHSITGTGDTASHNGEGSSDHVHLSTGSGHTPTSSSYAGKVDSSASNPVISPYGFNEAIGTGAAPRNSLSGLYHVYGHSGTRKSSVEQERRSSGRGDKIQQTQYPSLLQEVLQGYHLERRYGRQLPEPSATHLHSASVPHMALGHTETMRPHVLVNQPGATAENVPSKHHYPPAGGSRSQGSMDSWGWGDKKGAPSDLTPPAARKHINLAEFSHARKLSEMPSTAQQLLMQEQEGISSVPGGPAGMSERRSVICDVSPSRRTPERDRRDSSSMPNTSVSSAGAASLPVVSSVIQPAQPQVVQHDLTKAKESGTVSKESGTPTSLALTPDSRAHGSGPHSSVNLHHSGSPNQQVSAVDYHAKDCRPAQHLQRSRQSSHPSSQLTADTAETVHSVSPSGNRTNNTTGTTMNYPHHHSPGRYPGYYHSLEASGSSSRGYGLSGDSGHKSLNQPHHKNQMFHLPPPPGLLSAEDRQDWPPNQLHQHHHHSNSSGTGLRRSGGSHKDLQVMSSGSSVQLQGGSLLGPQQGSYFEMGGIHQGKLWGGPPSSAIPNSRDTSLDFESRRGSSGQMLSTAPKRHEVTGTDGHSRGVTEEIVQSFRPSAVPGAAQGGSGGSLYSKASGHEEGGHPNPLIMRRRVRSFISPIPAKRQHQDGTSQLHQRPAYCVGGPSDRSRESLDHQRNPVMHPQPTHTAGVAPQEQLSKEASSPDPNKRGSPASGSTAVACGINSISNSAGYSSTSPANSATSPPPVGKTKILPPRKGRGLKLEAIVQKITSPNVKKGTSANSGAGMNLAEAFSANSVTAHSSSVDSVCGGVFQDIGEARSADRSTGHNDGLSLDEIMSYRGEEETGPPPPVAVPYPGTSFHPLHHSTENDRERDQERGRNDDRLQFSEDNTPPSASGRSDLEELRKADMRLQHQRPDLTLLTPLPPMPSSSALSDIQKFATGYPRMEENRDHALLLRHQLEAEKFGSHTSQNRSDFGLQQQQHDLHSVTMKPPTVHPSHASETKTEAAGSGSVPLVVPKGYFPSGKKKGRPVGSVNKQKRAQQQAAAAAAAAATTASQSPIASQPLSTSASVPQNALSSTGAAASPFPTASSTATTATSSPAEFSTDTTVPLSTGNDVEGIHQQRGKRQRKVGVAATGGVVVRRRRRRGGKAGMDTDRTIEDPNYKAYLGQERAGQLSENLQTERQEHKKPIFSPYIHVEKKIELGAFCTIINAEDEEQKKVVVATLASELQTQLLGKHKEQPSEVKEKSRHIRTSSPQPSSASKALPASSHLVLGPVMTESSVIGRLLCCLCGKWANYKNLGDLYGPYYPPEYAARLPKNPPQVKQQLQKGTAGQTEEVEGSELSPETVKVRHKECEIEGSQQPEADGDKLGVEEKDTLAPTISSGRELRKLTAHPRYKRRHRSSEEPSASKPSQSQTETSSIDPEPLPIPEMPLDSNELWVHENCIAWTSGVFLVCGKLYGLQEALEGARETRCSHCQDPGSTLGCYSKGCSLRYHYMCALEAECSLNEDNFSLRCPKHKFPQQGKTGKVTPAEQSERG</sequence>
<dbReference type="Pfam" id="PF13771">
    <property type="entry name" value="zf-HC5HC2H"/>
    <property type="match status" value="1"/>
</dbReference>
<feature type="non-terminal residue" evidence="12">
    <location>
        <position position="1"/>
    </location>
</feature>
<dbReference type="PROSITE" id="PS51805">
    <property type="entry name" value="EPHD"/>
    <property type="match status" value="1"/>
</dbReference>
<dbReference type="InterPro" id="IPR052440">
    <property type="entry name" value="Trans_Reg/Chrom_Remod"/>
</dbReference>
<feature type="region of interest" description="Disordered" evidence="10">
    <location>
        <begin position="1090"/>
        <end position="1137"/>
    </location>
</feature>
<dbReference type="Proteomes" id="UP000886611">
    <property type="component" value="Unassembled WGS sequence"/>
</dbReference>
<evidence type="ECO:0000256" key="9">
    <source>
        <dbReference type="ARBA" id="ARBA00023242"/>
    </source>
</evidence>
<keyword evidence="5" id="KW-0863">Zinc-finger</keyword>
<dbReference type="InterPro" id="IPR013083">
    <property type="entry name" value="Znf_RING/FYVE/PHD"/>
</dbReference>
<dbReference type="GO" id="GO:0005634">
    <property type="term" value="C:nucleus"/>
    <property type="evidence" value="ECO:0007669"/>
    <property type="project" value="UniProtKB-SubCell"/>
</dbReference>
<feature type="compositionally biased region" description="Polar residues" evidence="10">
    <location>
        <begin position="1237"/>
        <end position="1250"/>
    </location>
</feature>
<feature type="compositionally biased region" description="Polar residues" evidence="10">
    <location>
        <begin position="2179"/>
        <end position="2191"/>
    </location>
</feature>
<feature type="compositionally biased region" description="Low complexity" evidence="10">
    <location>
        <begin position="173"/>
        <end position="204"/>
    </location>
</feature>
<feature type="region of interest" description="Disordered" evidence="10">
    <location>
        <begin position="1844"/>
        <end position="1902"/>
    </location>
</feature>
<feature type="compositionally biased region" description="Basic and acidic residues" evidence="10">
    <location>
        <begin position="2093"/>
        <end position="2103"/>
    </location>
</feature>
<evidence type="ECO:0000313" key="12">
    <source>
        <dbReference type="EMBL" id="KAG2464556.1"/>
    </source>
</evidence>
<evidence type="ECO:0000256" key="5">
    <source>
        <dbReference type="ARBA" id="ARBA00022771"/>
    </source>
</evidence>
<dbReference type="PANTHER" id="PTHR14955">
    <property type="entry name" value="RETINOIC ACID INDUCED 1/TRANSCRIPTION FACTOR 20"/>
    <property type="match status" value="1"/>
</dbReference>
<feature type="compositionally biased region" description="Polar residues" evidence="10">
    <location>
        <begin position="1962"/>
        <end position="1971"/>
    </location>
</feature>
<feature type="region of interest" description="Disordered" evidence="10">
    <location>
        <begin position="493"/>
        <end position="898"/>
    </location>
</feature>
<feature type="region of interest" description="Disordered" evidence="10">
    <location>
        <begin position="1695"/>
        <end position="1756"/>
    </location>
</feature>
<evidence type="ECO:0000259" key="11">
    <source>
        <dbReference type="PROSITE" id="PS51805"/>
    </source>
</evidence>
<dbReference type="GO" id="GO:0006357">
    <property type="term" value="P:regulation of transcription by RNA polymerase II"/>
    <property type="evidence" value="ECO:0007669"/>
    <property type="project" value="TreeGrafter"/>
</dbReference>
<organism evidence="12 13">
    <name type="scientific">Polypterus senegalus</name>
    <name type="common">Senegal bichir</name>
    <dbReference type="NCBI Taxonomy" id="55291"/>
    <lineage>
        <taxon>Eukaryota</taxon>
        <taxon>Metazoa</taxon>
        <taxon>Chordata</taxon>
        <taxon>Craniata</taxon>
        <taxon>Vertebrata</taxon>
        <taxon>Euteleostomi</taxon>
        <taxon>Actinopterygii</taxon>
        <taxon>Polypteriformes</taxon>
        <taxon>Polypteridae</taxon>
        <taxon>Polypterus</taxon>
    </lineage>
</organism>
<feature type="compositionally biased region" description="Polar residues" evidence="10">
    <location>
        <begin position="1166"/>
        <end position="1179"/>
    </location>
</feature>
<feature type="region of interest" description="Disordered" evidence="10">
    <location>
        <begin position="1014"/>
        <end position="1055"/>
    </location>
</feature>
<feature type="compositionally biased region" description="Polar residues" evidence="10">
    <location>
        <begin position="819"/>
        <end position="835"/>
    </location>
</feature>
<keyword evidence="2" id="KW-1017">Isopeptide bond</keyword>
<dbReference type="InterPro" id="IPR034732">
    <property type="entry name" value="EPHD"/>
</dbReference>
<dbReference type="InterPro" id="IPR001965">
    <property type="entry name" value="Znf_PHD"/>
</dbReference>
<feature type="region of interest" description="Disordered" evidence="10">
    <location>
        <begin position="1918"/>
        <end position="1990"/>
    </location>
</feature>
<feature type="compositionally biased region" description="Basic and acidic residues" evidence="10">
    <location>
        <begin position="938"/>
        <end position="952"/>
    </location>
</feature>
<feature type="compositionally biased region" description="Polar residues" evidence="10">
    <location>
        <begin position="1191"/>
        <end position="1205"/>
    </location>
</feature>
<feature type="compositionally biased region" description="Polar residues" evidence="10">
    <location>
        <begin position="1125"/>
        <end position="1136"/>
    </location>
</feature>
<accession>A0A8X7XAL1</accession>
<feature type="compositionally biased region" description="Polar residues" evidence="10">
    <location>
        <begin position="1549"/>
        <end position="1559"/>
    </location>
</feature>
<feature type="compositionally biased region" description="Low complexity" evidence="10">
    <location>
        <begin position="879"/>
        <end position="890"/>
    </location>
</feature>
<feature type="region of interest" description="Disordered" evidence="10">
    <location>
        <begin position="2173"/>
        <end position="2288"/>
    </location>
</feature>
<feature type="compositionally biased region" description="Polar residues" evidence="10">
    <location>
        <begin position="541"/>
        <end position="565"/>
    </location>
</feature>
<keyword evidence="13" id="KW-1185">Reference proteome</keyword>
<feature type="compositionally biased region" description="Low complexity" evidence="10">
    <location>
        <begin position="1221"/>
        <end position="1236"/>
    </location>
</feature>
<feature type="region of interest" description="Disordered" evidence="10">
    <location>
        <begin position="154"/>
        <end position="221"/>
    </location>
</feature>
<feature type="region of interest" description="Disordered" evidence="10">
    <location>
        <begin position="1453"/>
        <end position="1483"/>
    </location>
</feature>
<feature type="compositionally biased region" description="Basic residues" evidence="10">
    <location>
        <begin position="2248"/>
        <end position="2259"/>
    </location>
</feature>
<feature type="compositionally biased region" description="Low complexity" evidence="10">
    <location>
        <begin position="1341"/>
        <end position="1350"/>
    </location>
</feature>
<feature type="compositionally biased region" description="Pro residues" evidence="10">
    <location>
        <begin position="629"/>
        <end position="640"/>
    </location>
</feature>
<feature type="region of interest" description="Disordered" evidence="10">
    <location>
        <begin position="1585"/>
        <end position="1614"/>
    </location>
</feature>
<evidence type="ECO:0000256" key="10">
    <source>
        <dbReference type="SAM" id="MobiDB-lite"/>
    </source>
</evidence>
<feature type="region of interest" description="Disordered" evidence="10">
    <location>
        <begin position="379"/>
        <end position="413"/>
    </location>
</feature>
<protein>
    <submittedName>
        <fullName evidence="12">TCF20 factor</fullName>
    </submittedName>
</protein>
<feature type="compositionally biased region" description="Basic and acidic residues" evidence="10">
    <location>
        <begin position="748"/>
        <end position="769"/>
    </location>
</feature>
<feature type="compositionally biased region" description="Basic and acidic residues" evidence="10">
    <location>
        <begin position="1115"/>
        <end position="1124"/>
    </location>
</feature>
<evidence type="ECO:0000256" key="6">
    <source>
        <dbReference type="ARBA" id="ARBA00022833"/>
    </source>
</evidence>
<feature type="compositionally biased region" description="Low complexity" evidence="10">
    <location>
        <begin position="675"/>
        <end position="704"/>
    </location>
</feature>
<evidence type="ECO:0000256" key="4">
    <source>
        <dbReference type="ARBA" id="ARBA00022723"/>
    </source>
</evidence>
<dbReference type="GO" id="GO:0008270">
    <property type="term" value="F:zinc ion binding"/>
    <property type="evidence" value="ECO:0007669"/>
    <property type="project" value="UniProtKB-KW"/>
</dbReference>
<feature type="region of interest" description="Disordered" evidence="10">
    <location>
        <begin position="1160"/>
        <end position="1205"/>
    </location>
</feature>
<dbReference type="PANTHER" id="PTHR14955:SF7">
    <property type="entry name" value="TRANSCRIPTION FACTOR 20"/>
    <property type="match status" value="1"/>
</dbReference>
<feature type="region of interest" description="Disordered" evidence="10">
    <location>
        <begin position="1"/>
        <end position="54"/>
    </location>
</feature>
<feature type="compositionally biased region" description="Basic and acidic residues" evidence="10">
    <location>
        <begin position="1521"/>
        <end position="1531"/>
    </location>
</feature>
<feature type="compositionally biased region" description="Low complexity" evidence="10">
    <location>
        <begin position="1587"/>
        <end position="1596"/>
    </location>
</feature>
<feature type="compositionally biased region" description="Polar residues" evidence="10">
    <location>
        <begin position="609"/>
        <end position="628"/>
    </location>
</feature>
<feature type="compositionally biased region" description="Low complexity" evidence="10">
    <location>
        <begin position="1933"/>
        <end position="1961"/>
    </location>
</feature>
<feature type="compositionally biased region" description="Basic residues" evidence="10">
    <location>
        <begin position="511"/>
        <end position="521"/>
    </location>
</feature>
<feature type="compositionally biased region" description="Low complexity" evidence="10">
    <location>
        <begin position="379"/>
        <end position="399"/>
    </location>
</feature>
<dbReference type="OrthoDB" id="10029243at2759"/>
<feature type="region of interest" description="Disordered" evidence="10">
    <location>
        <begin position="1219"/>
        <end position="1363"/>
    </location>
</feature>
<feature type="domain" description="PHD-type" evidence="11">
    <location>
        <begin position="2269"/>
        <end position="2377"/>
    </location>
</feature>
<feature type="compositionally biased region" description="Basic and acidic residues" evidence="10">
    <location>
        <begin position="1720"/>
        <end position="1741"/>
    </location>
</feature>
<gene>
    <name evidence="12" type="primary">Tcf20_0</name>
    <name evidence="12" type="ORF">GTO96_0002650</name>
</gene>
<proteinExistence type="predicted"/>
<feature type="region of interest" description="Disordered" evidence="10">
    <location>
        <begin position="1403"/>
        <end position="1440"/>
    </location>
</feature>
<keyword evidence="9" id="KW-0539">Nucleus</keyword>
<evidence type="ECO:0000256" key="1">
    <source>
        <dbReference type="ARBA" id="ARBA00004123"/>
    </source>
</evidence>
<feature type="non-terminal residue" evidence="12">
    <location>
        <position position="2396"/>
    </location>
</feature>
<feature type="compositionally biased region" description="Acidic residues" evidence="10">
    <location>
        <begin position="729"/>
        <end position="739"/>
    </location>
</feature>
<feature type="compositionally biased region" description="Polar residues" evidence="10">
    <location>
        <begin position="649"/>
        <end position="664"/>
    </location>
</feature>
<feature type="region of interest" description="Disordered" evidence="10">
    <location>
        <begin position="2091"/>
        <end position="2123"/>
    </location>
</feature>
<dbReference type="Gene3D" id="3.30.40.10">
    <property type="entry name" value="Zinc/RING finger domain, C3HC4 (zinc finger)"/>
    <property type="match status" value="1"/>
</dbReference>